<dbReference type="InterPro" id="IPR011989">
    <property type="entry name" value="ARM-like"/>
</dbReference>
<comment type="similarity">
    <text evidence="1">Belongs to the WAPL family.</text>
</comment>
<evidence type="ECO:0000313" key="4">
    <source>
        <dbReference type="EMBL" id="KAF2184683.1"/>
    </source>
</evidence>
<feature type="compositionally biased region" description="Polar residues" evidence="2">
    <location>
        <begin position="179"/>
        <end position="192"/>
    </location>
</feature>
<evidence type="ECO:0000256" key="2">
    <source>
        <dbReference type="SAM" id="MobiDB-lite"/>
    </source>
</evidence>
<feature type="region of interest" description="Disordered" evidence="2">
    <location>
        <begin position="252"/>
        <end position="396"/>
    </location>
</feature>
<feature type="compositionally biased region" description="Low complexity" evidence="2">
    <location>
        <begin position="193"/>
        <end position="219"/>
    </location>
</feature>
<evidence type="ECO:0000259" key="3">
    <source>
        <dbReference type="Pfam" id="PF07814"/>
    </source>
</evidence>
<feature type="compositionally biased region" description="Basic residues" evidence="2">
    <location>
        <begin position="361"/>
        <end position="375"/>
    </location>
</feature>
<feature type="compositionally biased region" description="Basic and acidic residues" evidence="2">
    <location>
        <begin position="310"/>
        <end position="340"/>
    </location>
</feature>
<feature type="region of interest" description="Disordered" evidence="2">
    <location>
        <begin position="1"/>
        <end position="238"/>
    </location>
</feature>
<dbReference type="Pfam" id="PF07814">
    <property type="entry name" value="WAPL"/>
    <property type="match status" value="1"/>
</dbReference>
<keyword evidence="5" id="KW-1185">Reference proteome</keyword>
<dbReference type="PANTHER" id="PTHR22100">
    <property type="entry name" value="WINGS APART-LIKE PROTEIN HOMOLOG"/>
    <property type="match status" value="1"/>
</dbReference>
<name>A0A6A6E0A8_9PEZI</name>
<gene>
    <name evidence="4" type="ORF">K469DRAFT_633400</name>
</gene>
<feature type="compositionally biased region" description="Polar residues" evidence="2">
    <location>
        <begin position="1"/>
        <end position="10"/>
    </location>
</feature>
<dbReference type="OrthoDB" id="78088at2759"/>
<dbReference type="Gene3D" id="1.25.10.10">
    <property type="entry name" value="Leucine-rich Repeat Variant"/>
    <property type="match status" value="1"/>
</dbReference>
<proteinExistence type="inferred from homology"/>
<feature type="compositionally biased region" description="Polar residues" evidence="2">
    <location>
        <begin position="22"/>
        <end position="37"/>
    </location>
</feature>
<dbReference type="EMBL" id="ML994637">
    <property type="protein sequence ID" value="KAF2184683.1"/>
    <property type="molecule type" value="Genomic_DNA"/>
</dbReference>
<dbReference type="InterPro" id="IPR039874">
    <property type="entry name" value="WAPL"/>
</dbReference>
<dbReference type="PANTHER" id="PTHR22100:SF13">
    <property type="entry name" value="WINGS APART-LIKE PROTEIN HOMOLOG"/>
    <property type="match status" value="1"/>
</dbReference>
<dbReference type="InterPro" id="IPR022771">
    <property type="entry name" value="WAPL_C"/>
</dbReference>
<feature type="domain" description="Wings apart-like protein C-terminal" evidence="3">
    <location>
        <begin position="638"/>
        <end position="975"/>
    </location>
</feature>
<accession>A0A6A6E0A8</accession>
<feature type="compositionally biased region" description="Polar residues" evidence="2">
    <location>
        <begin position="71"/>
        <end position="83"/>
    </location>
</feature>
<reference evidence="4" key="1">
    <citation type="journal article" date="2020" name="Stud. Mycol.">
        <title>101 Dothideomycetes genomes: a test case for predicting lifestyles and emergence of pathogens.</title>
        <authorList>
            <person name="Haridas S."/>
            <person name="Albert R."/>
            <person name="Binder M."/>
            <person name="Bloem J."/>
            <person name="Labutti K."/>
            <person name="Salamov A."/>
            <person name="Andreopoulos B."/>
            <person name="Baker S."/>
            <person name="Barry K."/>
            <person name="Bills G."/>
            <person name="Bluhm B."/>
            <person name="Cannon C."/>
            <person name="Castanera R."/>
            <person name="Culley D."/>
            <person name="Daum C."/>
            <person name="Ezra D."/>
            <person name="Gonzalez J."/>
            <person name="Henrissat B."/>
            <person name="Kuo A."/>
            <person name="Liang C."/>
            <person name="Lipzen A."/>
            <person name="Lutzoni F."/>
            <person name="Magnuson J."/>
            <person name="Mondo S."/>
            <person name="Nolan M."/>
            <person name="Ohm R."/>
            <person name="Pangilinan J."/>
            <person name="Park H.-J."/>
            <person name="Ramirez L."/>
            <person name="Alfaro M."/>
            <person name="Sun H."/>
            <person name="Tritt A."/>
            <person name="Yoshinaga Y."/>
            <person name="Zwiers L.-H."/>
            <person name="Turgeon B."/>
            <person name="Goodwin S."/>
            <person name="Spatafora J."/>
            <person name="Crous P."/>
            <person name="Grigoriev I."/>
        </authorList>
    </citation>
    <scope>NUCLEOTIDE SEQUENCE</scope>
    <source>
        <strain evidence="4">CBS 207.26</strain>
    </source>
</reference>
<dbReference type="AlphaFoldDB" id="A0A6A6E0A8"/>
<organism evidence="4 5">
    <name type="scientific">Zopfia rhizophila CBS 207.26</name>
    <dbReference type="NCBI Taxonomy" id="1314779"/>
    <lineage>
        <taxon>Eukaryota</taxon>
        <taxon>Fungi</taxon>
        <taxon>Dikarya</taxon>
        <taxon>Ascomycota</taxon>
        <taxon>Pezizomycotina</taxon>
        <taxon>Dothideomycetes</taxon>
        <taxon>Dothideomycetes incertae sedis</taxon>
        <taxon>Zopfiaceae</taxon>
        <taxon>Zopfia</taxon>
    </lineage>
</organism>
<protein>
    <recommendedName>
        <fullName evidence="3">Wings apart-like protein C-terminal domain-containing protein</fullName>
    </recommendedName>
</protein>
<evidence type="ECO:0000313" key="5">
    <source>
        <dbReference type="Proteomes" id="UP000800200"/>
    </source>
</evidence>
<evidence type="ECO:0000256" key="1">
    <source>
        <dbReference type="ARBA" id="ARBA00006854"/>
    </source>
</evidence>
<sequence length="1099" mass="120113">MEASMSSAFTTAHRRKRIATYGKSSRPTPNFNWNNDALSPERPQKRVGGLNGALKKPGTTYGADERLPGVGTTQPSLLQSPTSRDIFDEPFEEIAPLPSPSRIKKTSSKQAAPIDEFDVPPSSDELSPPRSRLGKAPHPFRKPDAQRRQVPAPKQPCKDEFEVPSSDEAPPPIRRRGKTPQSLQKSNLGNQQAPAAKRPVVKPKPASRATTPAPPTAATHKGNKGAPNPFLKKPSTAKTTLDLDIFDVPSSEDEDLIQQTPGEPLLAPISRAKSPILSRVPSTQPSPGPYVESDDSNASRKRKRQALSKACHEPKPATVVDTKREKSAPQRSKEYQKKEGSISPGHDAVVSGKTPVSVMPAKKHSGINKPQRTRTRTVPGPARLPVTKGQSSPAKLHGILAVRESKPLTKPSSPIPILPADSIIEDETMYDILEPTPAHQATKPTIAESVTPRQKQMFSNLLGDSSETTTPGLPSIGRLQISDQRTAGPMAGLARSSSDIPHTTYSRKPRLIDTLIQAAPDLGEEDESDSEEATVVQVTSTPAIKQTFGKTQIPVDLLEGMDMDSEPPSNSQASQSALHMNGGPRVTYAKQRSYLEESTLEENLLLMDMDDIPGVGGFGRKQAPQSVSDDEDDPTSQVTGIHELRKKGQNRKFHWEVEATIDDIANKGGLGNSSRRSAMLEFCTKLADEKFVEQFFETTLDERLYRSLFSNGEVIFDFAAAAAIAFILKTGPGFNVLGQIYGSDVMTTLTKLLDTDTDINRIAKERKTNLSRVGRESVAEFRKLVQESSIWSPGKPDTVSPQIVAMKTIEILVIAVRKAGSTENLLDEIIISKLLDIASSPCDRLKTGPASAQDLMILELTFSIIEAVSISKDKQATWSNRLLRRVVDMIPVFFNADSASPIKLAIRLCMNLTNNKPKACETFAGPTFIQPLVNGINQKFALLTSVLSEEQRMEVLEGLILSLGAMINLAEFSDTARTSVVMGGDELVDALAKTFLEGFERAAQADSMEESQFSVATGYLTVLLGNLCLNDHVRYKIRSRLPGKKLDVLVAAIKEFIHYNEKVDRDTKGQFDGDEGKETWRNFTMRLMAVVERLEKAEA</sequence>
<feature type="region of interest" description="Disordered" evidence="2">
    <location>
        <begin position="615"/>
        <end position="639"/>
    </location>
</feature>
<dbReference type="Proteomes" id="UP000800200">
    <property type="component" value="Unassembled WGS sequence"/>
</dbReference>